<evidence type="ECO:0000313" key="1">
    <source>
        <dbReference type="EMBL" id="KAK7294356.1"/>
    </source>
</evidence>
<dbReference type="Proteomes" id="UP001359559">
    <property type="component" value="Unassembled WGS sequence"/>
</dbReference>
<sequence>MVVVSIRFLLSSFAPYRSPYSRRFRPSSISFPTTIAFSFIHSIWKTFYDFKGLIDRTYMDMYSIDFGHGRIIGVDEFLFISKWSFMCGLDVDSKSLSPIHDMIYVVY</sequence>
<dbReference type="EMBL" id="JAYKXN010000004">
    <property type="protein sequence ID" value="KAK7294356.1"/>
    <property type="molecule type" value="Genomic_DNA"/>
</dbReference>
<gene>
    <name evidence="1" type="ORF">RJT34_17245</name>
</gene>
<organism evidence="1 2">
    <name type="scientific">Clitoria ternatea</name>
    <name type="common">Butterfly pea</name>
    <dbReference type="NCBI Taxonomy" id="43366"/>
    <lineage>
        <taxon>Eukaryota</taxon>
        <taxon>Viridiplantae</taxon>
        <taxon>Streptophyta</taxon>
        <taxon>Embryophyta</taxon>
        <taxon>Tracheophyta</taxon>
        <taxon>Spermatophyta</taxon>
        <taxon>Magnoliopsida</taxon>
        <taxon>eudicotyledons</taxon>
        <taxon>Gunneridae</taxon>
        <taxon>Pentapetalae</taxon>
        <taxon>rosids</taxon>
        <taxon>fabids</taxon>
        <taxon>Fabales</taxon>
        <taxon>Fabaceae</taxon>
        <taxon>Papilionoideae</taxon>
        <taxon>50 kb inversion clade</taxon>
        <taxon>NPAAA clade</taxon>
        <taxon>indigoferoid/millettioid clade</taxon>
        <taxon>Phaseoleae</taxon>
        <taxon>Clitoria</taxon>
    </lineage>
</organism>
<reference evidence="1 2" key="1">
    <citation type="submission" date="2024-01" db="EMBL/GenBank/DDBJ databases">
        <title>The genomes of 5 underutilized Papilionoideae crops provide insights into root nodulation and disease resistance.</title>
        <authorList>
            <person name="Yuan L."/>
        </authorList>
    </citation>
    <scope>NUCLEOTIDE SEQUENCE [LARGE SCALE GENOMIC DNA]</scope>
    <source>
        <strain evidence="1">LY-2023</strain>
        <tissue evidence="1">Leaf</tissue>
    </source>
</reference>
<keyword evidence="2" id="KW-1185">Reference proteome</keyword>
<proteinExistence type="predicted"/>
<name>A0AAN9J9X1_CLITE</name>
<dbReference type="AlphaFoldDB" id="A0AAN9J9X1"/>
<evidence type="ECO:0000313" key="2">
    <source>
        <dbReference type="Proteomes" id="UP001359559"/>
    </source>
</evidence>
<comment type="caution">
    <text evidence="1">The sequence shown here is derived from an EMBL/GenBank/DDBJ whole genome shotgun (WGS) entry which is preliminary data.</text>
</comment>
<accession>A0AAN9J9X1</accession>
<protein>
    <submittedName>
        <fullName evidence="1">Uncharacterized protein</fullName>
    </submittedName>
</protein>